<dbReference type="SUPFAM" id="SSF55874">
    <property type="entry name" value="ATPase domain of HSP90 chaperone/DNA topoisomerase II/histidine kinase"/>
    <property type="match status" value="1"/>
</dbReference>
<gene>
    <name evidence="6" type="primary">LOC100373772</name>
</gene>
<feature type="domain" description="J" evidence="3">
    <location>
        <begin position="1924"/>
        <end position="2014"/>
    </location>
</feature>
<dbReference type="Pfam" id="PF05168">
    <property type="entry name" value="HEPN"/>
    <property type="match status" value="1"/>
</dbReference>
<accession>A0ABM0GQ47</accession>
<dbReference type="Gene3D" id="1.10.287.110">
    <property type="entry name" value="DnaJ domain"/>
    <property type="match status" value="1"/>
</dbReference>
<feature type="chain" id="PRO_5047079699" evidence="2">
    <location>
        <begin position="17"/>
        <end position="2190"/>
    </location>
</feature>
<dbReference type="PROSITE" id="PS50076">
    <property type="entry name" value="DNAJ_2"/>
    <property type="match status" value="1"/>
</dbReference>
<feature type="region of interest" description="Disordered" evidence="1">
    <location>
        <begin position="2026"/>
        <end position="2062"/>
    </location>
</feature>
<evidence type="ECO:0000256" key="1">
    <source>
        <dbReference type="SAM" id="MobiDB-lite"/>
    </source>
</evidence>
<proteinExistence type="predicted"/>
<dbReference type="GeneID" id="100373772"/>
<dbReference type="RefSeq" id="XP_002734859.1">
    <property type="nucleotide sequence ID" value="XM_002734813.1"/>
</dbReference>
<dbReference type="NCBIfam" id="NF047352">
    <property type="entry name" value="P_loop_sacsin"/>
    <property type="match status" value="1"/>
</dbReference>
<feature type="domain" description="HEPN" evidence="4">
    <location>
        <begin position="2066"/>
        <end position="2182"/>
    </location>
</feature>
<keyword evidence="2" id="KW-0732">Signal</keyword>
<evidence type="ECO:0000259" key="3">
    <source>
        <dbReference type="PROSITE" id="PS50076"/>
    </source>
</evidence>
<dbReference type="InterPro" id="IPR007842">
    <property type="entry name" value="HEPN_dom"/>
</dbReference>
<dbReference type="PANTHER" id="PTHR46919">
    <property type="entry name" value="ZINC FINGER, C3HC4 TYPE (RING FINGER) FAMILY PROTEIN"/>
    <property type="match status" value="1"/>
</dbReference>
<dbReference type="PANTHER" id="PTHR46919:SF2">
    <property type="entry name" value="SACSIN"/>
    <property type="match status" value="1"/>
</dbReference>
<dbReference type="InterPro" id="IPR036869">
    <property type="entry name" value="J_dom_sf"/>
</dbReference>
<sequence length="2190" mass="251987">MAWWALTPILTDLGVAWHGGPFGQFTPPLIDFLKSILKRYPDGQILKELIQNADDAGATEVKFLLDTTEYGTTSLLTPSIATYQGAALYCYNDSVFNDADWKSIQSVQQSVKKKDPLRTGRFGLGFVSVYHITDMPSIMSADKIVFFDPFENRFREGYPGWQVPLDKSLLTAYHHQFLPFTKIHSQIGFGDQPFNNTFFNGTLMRFPLRKEISKMSSNVFKPENIDDMFESFKEELDVILLFLKSVEKVSVYKCSDGQTNTIFQVKRDDADKNAKHAFFESIERKCLTEPYFQQSDIIRSIGSESTTTRWLIFNQLFNSNVSDKVRNLASELGLLPLVGLAMPVVKNKHIPELSTVEGRVFCVLPLPPDKASEGVTGLPLHVHAYFGLADNRRSLKWPAIDQKHDAMAEWNELIVTHLLPEAYSTFILHAISISELSPYSIYQAWPNKDCVKPHWNKFLHPFVANTIHKDVLFTKARRGQWISLTKAIFGNIRDDTPNVTQAVISYLESCDKDVVVPPEHVFENIRQCDINIVTPQLLRNCVRTHYVTDLSYEEKILLLQFSLHDDNFEDLLGLPLLPVSGNKFTTFKSGSKLVLFPTSDIPQILLPALEVVNQQLNRDDSPLRTVDLSQQVLDTFHQLNNQAKIDQITVSEEEFYKKYLFPNLRILHNVRDDFVLDILLQSKWKSRKYLKDLLQSQPCIPTSTQNHTLSKVRDLIDPTSKLAILYEESDMRFPCGEQYETEECLSKLYEVGMARYHIEWEDVIERAQSIKTQYMLDHSRGLLRVTALIKYLEDKYRFSVCPQEVCEKLQVIRFLPIMKKPTQYSLPWYSTTVDLDSPSVLYASSCRHLVSVVKPVVNEMTAAEGGCGKISQSVRSLLKLNIHPPIDIVIKQLFAIANHGYIEGTTSEICYKIYKFLSDKVQTQNWEITEKLTASNTPFLLTCESFVLPKQMSFSLDIGCEPYLYRVTDSLKPFLVLLKACGVRENFDVLDYVNAIKIAKKLGCAEIDYGSIVTTKADEHAVQLLVEDCLCDYRVRADVANVLNCHLSNGDWCTMLSEHECTAVLKYFQEDIERNPMIVKTLKNLPIYPTMFGDIVSIAQYTICNAPQTNKTNNIPNIECDKWLSEYKCVLLKWNDRLQDIYEVIGIRKITTKDVYMQYILPHFQSLSKKAQLKHLINLRQLLNDGKEPLAYRLRHLGFIPDTQGTTAVLQASRFYDPDNKIFHTMLPDESFPPSPFRNNEWLPFLRLIGLHKDVSQQDFINFAKQIEKTKHSSKELALSQSKMLIKFMTCNTHFHNALFFQEISNIKFVPVDSVDGDLLKICPKQCTEDFTYFNKSIKLSYAKLVWTVAPLLPDWADPCDHQIDKKIVKLLCENLNLQPHPPLKLVLEHCQILSNTFVNSNSHEDIYDRHGARSDKKVRSVWENIYQYLMEQCEKNTRCMNDSMCNSCKIIKLKLENVPIIMVDEYNKIVKAKQIVMKIPDNKLEPFIYSIPLDFGPYASLFHLLGATENMTEVQLAGVLEDIYTRSYLTELDPNTLITACHVICLLFTSLKDTQRQSHTVETFDKYLQYHNLYLISTEKKIKLSSELVFHDIPCNIKKVKGLGRDFLVDFRECGLHVFTGDLLKLLPKRHRPTYLSSIVRNEIVNPQPCKDHPSCHVQQLYQCMLSSEEFSEAIHNILIKEDHIDMAEAIKHKLQQVTVMCLDKVYIELINVESNTKVVNSMRIEQVHLGYDKRKSMLYLHHDSNQKRMFISELTKVVAKLLGGRAFSIQMQIQDLLLCQNSDGIFAYLLENGYVTDEGNYSYFIPPVGIEIPESDLHFLNHNPNHYFKPGEFVGYQLDIIENQSTYMYAQIVKEVKKTQDNQSTYFIQMYEINIGKEETVVVTSLDLYKIKQKKHGDIVPTESTYSSQAKRARMDNKPLQEMFEEITKQLESILSDSTLTEEQKRKAIKRLYLLWHPDKNIGNEEYAGEVFKHIKNELDRLEKELSKSQYSSGSSRGSSGEGFRYSYDKWDWEARADREREQRWFSDRSSSSDRGKKSSYPSYSRFRTKTKSNPTEGKRWFRQANADLHAASKDMKGDPSSFEWVCFKCQQAVEKALKGGFYTVLGYLPDSNTHNILSLASKLSTHISTDVTNDVIALLNLRCDHLHPRYPDMYGGTRIPNDAYTQETAKKSIGYAKRILDVVTNLS</sequence>
<dbReference type="SMART" id="SM00748">
    <property type="entry name" value="HEPN"/>
    <property type="match status" value="1"/>
</dbReference>
<reference evidence="6" key="1">
    <citation type="submission" date="2025-08" db="UniProtKB">
        <authorList>
            <consortium name="RefSeq"/>
        </authorList>
    </citation>
    <scope>IDENTIFICATION</scope>
    <source>
        <tissue evidence="6">Testes</tissue>
    </source>
</reference>
<feature type="compositionally biased region" description="Basic and acidic residues" evidence="1">
    <location>
        <begin position="2026"/>
        <end position="2039"/>
    </location>
</feature>
<dbReference type="SUPFAM" id="SSF46565">
    <property type="entry name" value="Chaperone J-domain"/>
    <property type="match status" value="1"/>
</dbReference>
<evidence type="ECO:0000313" key="6">
    <source>
        <dbReference type="RefSeq" id="XP_002734859.1"/>
    </source>
</evidence>
<keyword evidence="5" id="KW-1185">Reference proteome</keyword>
<evidence type="ECO:0000256" key="2">
    <source>
        <dbReference type="SAM" id="SignalP"/>
    </source>
</evidence>
<dbReference type="Proteomes" id="UP000694865">
    <property type="component" value="Unplaced"/>
</dbReference>
<name>A0ABM0GQ47_SACKO</name>
<dbReference type="SUPFAM" id="SSF81593">
    <property type="entry name" value="Nucleotidyltransferase substrate binding subunit/domain"/>
    <property type="match status" value="1"/>
</dbReference>
<dbReference type="Pfam" id="PF25794">
    <property type="entry name" value="SACS"/>
    <property type="match status" value="1"/>
</dbReference>
<dbReference type="Gene3D" id="1.20.120.330">
    <property type="entry name" value="Nucleotidyltransferases domain 2"/>
    <property type="match status" value="1"/>
</dbReference>
<dbReference type="InterPro" id="IPR058210">
    <property type="entry name" value="SACS/Nov_dom"/>
</dbReference>
<evidence type="ECO:0000259" key="4">
    <source>
        <dbReference type="PROSITE" id="PS50910"/>
    </source>
</evidence>
<protein>
    <submittedName>
        <fullName evidence="6">Sacsin-like</fullName>
    </submittedName>
</protein>
<organism evidence="5 6">
    <name type="scientific">Saccoglossus kowalevskii</name>
    <name type="common">Acorn worm</name>
    <dbReference type="NCBI Taxonomy" id="10224"/>
    <lineage>
        <taxon>Eukaryota</taxon>
        <taxon>Metazoa</taxon>
        <taxon>Hemichordata</taxon>
        <taxon>Enteropneusta</taxon>
        <taxon>Harrimaniidae</taxon>
        <taxon>Saccoglossus</taxon>
    </lineage>
</organism>
<dbReference type="InterPro" id="IPR001623">
    <property type="entry name" value="DnaJ_domain"/>
</dbReference>
<evidence type="ECO:0000313" key="5">
    <source>
        <dbReference type="Proteomes" id="UP000694865"/>
    </source>
</evidence>
<feature type="signal peptide" evidence="2">
    <location>
        <begin position="1"/>
        <end position="16"/>
    </location>
</feature>
<dbReference type="InterPro" id="IPR036890">
    <property type="entry name" value="HATPase_C_sf"/>
</dbReference>
<dbReference type="PROSITE" id="PS50910">
    <property type="entry name" value="HEPN"/>
    <property type="match status" value="1"/>
</dbReference>